<evidence type="ECO:0000313" key="1">
    <source>
        <dbReference type="EMBL" id="VEH65386.1"/>
    </source>
</evidence>
<sequence length="66" mass="7786">MLGARLGLNYQFDFGLNATVLALWRNYNYQVYHAALELKRKDRQQIYLAILKYQAGILKTSRLIYC</sequence>
<proteinExistence type="predicted"/>
<reference evidence="1 2" key="1">
    <citation type="submission" date="2018-12" db="EMBL/GenBank/DDBJ databases">
        <authorList>
            <consortium name="Pathogen Informatics"/>
        </authorList>
    </citation>
    <scope>NUCLEOTIDE SEQUENCE [LARGE SCALE GENOMIC DNA]</scope>
    <source>
        <strain evidence="1 2">NCTC8284</strain>
    </source>
</reference>
<dbReference type="Proteomes" id="UP000278733">
    <property type="component" value="Chromosome"/>
</dbReference>
<accession>A0A3S4U4P9</accession>
<dbReference type="AlphaFoldDB" id="A0A3S4U4P9"/>
<dbReference type="EMBL" id="LR134405">
    <property type="protein sequence ID" value="VEH65386.1"/>
    <property type="molecule type" value="Genomic_DNA"/>
</dbReference>
<name>A0A3S4U4P9_9PAST</name>
<evidence type="ECO:0000313" key="2">
    <source>
        <dbReference type="Proteomes" id="UP000278733"/>
    </source>
</evidence>
<gene>
    <name evidence="1" type="ORF">NCTC8284_00522</name>
</gene>
<protein>
    <submittedName>
        <fullName evidence="1">Uncharacterized protein</fullName>
    </submittedName>
</protein>
<organism evidence="1 2">
    <name type="scientific">Rodentibacter pneumotropicus</name>
    <dbReference type="NCBI Taxonomy" id="758"/>
    <lineage>
        <taxon>Bacteria</taxon>
        <taxon>Pseudomonadati</taxon>
        <taxon>Pseudomonadota</taxon>
        <taxon>Gammaproteobacteria</taxon>
        <taxon>Pasteurellales</taxon>
        <taxon>Pasteurellaceae</taxon>
        <taxon>Rodentibacter</taxon>
    </lineage>
</organism>
<dbReference type="KEGG" id="rpne:NCTC8284_00522"/>